<dbReference type="EMBL" id="MU002446">
    <property type="protein sequence ID" value="KAF2786545.1"/>
    <property type="molecule type" value="Genomic_DNA"/>
</dbReference>
<accession>A0A6A6WRM2</accession>
<evidence type="ECO:0000313" key="3">
    <source>
        <dbReference type="Proteomes" id="UP000799757"/>
    </source>
</evidence>
<keyword evidence="3" id="KW-1185">Reference proteome</keyword>
<organism evidence="2 3">
    <name type="scientific">Melanomma pulvis-pyrius CBS 109.77</name>
    <dbReference type="NCBI Taxonomy" id="1314802"/>
    <lineage>
        <taxon>Eukaryota</taxon>
        <taxon>Fungi</taxon>
        <taxon>Dikarya</taxon>
        <taxon>Ascomycota</taxon>
        <taxon>Pezizomycotina</taxon>
        <taxon>Dothideomycetes</taxon>
        <taxon>Pleosporomycetidae</taxon>
        <taxon>Pleosporales</taxon>
        <taxon>Melanommataceae</taxon>
        <taxon>Melanomma</taxon>
    </lineage>
</organism>
<protein>
    <submittedName>
        <fullName evidence="2">Uncharacterized protein</fullName>
    </submittedName>
</protein>
<evidence type="ECO:0000313" key="2">
    <source>
        <dbReference type="EMBL" id="KAF2786545.1"/>
    </source>
</evidence>
<evidence type="ECO:0000256" key="1">
    <source>
        <dbReference type="SAM" id="MobiDB-lite"/>
    </source>
</evidence>
<name>A0A6A6WRM2_9PLEO</name>
<feature type="compositionally biased region" description="Low complexity" evidence="1">
    <location>
        <begin position="35"/>
        <end position="45"/>
    </location>
</feature>
<feature type="region of interest" description="Disordered" evidence="1">
    <location>
        <begin position="35"/>
        <end position="64"/>
    </location>
</feature>
<reference evidence="2" key="1">
    <citation type="journal article" date="2020" name="Stud. Mycol.">
        <title>101 Dothideomycetes genomes: a test case for predicting lifestyles and emergence of pathogens.</title>
        <authorList>
            <person name="Haridas S."/>
            <person name="Albert R."/>
            <person name="Binder M."/>
            <person name="Bloem J."/>
            <person name="Labutti K."/>
            <person name="Salamov A."/>
            <person name="Andreopoulos B."/>
            <person name="Baker S."/>
            <person name="Barry K."/>
            <person name="Bills G."/>
            <person name="Bluhm B."/>
            <person name="Cannon C."/>
            <person name="Castanera R."/>
            <person name="Culley D."/>
            <person name="Daum C."/>
            <person name="Ezra D."/>
            <person name="Gonzalez J."/>
            <person name="Henrissat B."/>
            <person name="Kuo A."/>
            <person name="Liang C."/>
            <person name="Lipzen A."/>
            <person name="Lutzoni F."/>
            <person name="Magnuson J."/>
            <person name="Mondo S."/>
            <person name="Nolan M."/>
            <person name="Ohm R."/>
            <person name="Pangilinan J."/>
            <person name="Park H.-J."/>
            <person name="Ramirez L."/>
            <person name="Alfaro M."/>
            <person name="Sun H."/>
            <person name="Tritt A."/>
            <person name="Yoshinaga Y."/>
            <person name="Zwiers L.-H."/>
            <person name="Turgeon B."/>
            <person name="Goodwin S."/>
            <person name="Spatafora J."/>
            <person name="Crous P."/>
            <person name="Grigoriev I."/>
        </authorList>
    </citation>
    <scope>NUCLEOTIDE SEQUENCE</scope>
    <source>
        <strain evidence="2">CBS 109.77</strain>
    </source>
</reference>
<sequence length="162" mass="17646">MRQQPPPAATRCLARAASSNRLPAALQTVVHTVRQASSSARPARSVTRLRTQPPAARQSAATPTHPRCFTAVAAREDALCTRRSRGSPPRRVCCVVVVVVVSTCKQTPGRSPSHRPPSWTRASRGLATLSPWARPNRIVHRHVPDCARTPPFYALVPVPAFR</sequence>
<proteinExistence type="predicted"/>
<gene>
    <name evidence="2" type="ORF">K505DRAFT_398706</name>
</gene>
<dbReference type="AlphaFoldDB" id="A0A6A6WRM2"/>
<dbReference type="Proteomes" id="UP000799757">
    <property type="component" value="Unassembled WGS sequence"/>
</dbReference>